<evidence type="ECO:0000256" key="5">
    <source>
        <dbReference type="ARBA" id="ARBA00023136"/>
    </source>
</evidence>
<feature type="transmembrane region" description="Helical" evidence="6">
    <location>
        <begin position="316"/>
        <end position="337"/>
    </location>
</feature>
<feature type="transmembrane region" description="Helical" evidence="6">
    <location>
        <begin position="289"/>
        <end position="310"/>
    </location>
</feature>
<evidence type="ECO:0000256" key="3">
    <source>
        <dbReference type="ARBA" id="ARBA00022692"/>
    </source>
</evidence>
<comment type="subcellular location">
    <subcellularLocation>
        <location evidence="1">Membrane</location>
        <topology evidence="1">Multi-pass membrane protein</topology>
    </subcellularLocation>
</comment>
<organism evidence="8 9">
    <name type="scientific">Escallonia herrerae</name>
    <dbReference type="NCBI Taxonomy" id="1293975"/>
    <lineage>
        <taxon>Eukaryota</taxon>
        <taxon>Viridiplantae</taxon>
        <taxon>Streptophyta</taxon>
        <taxon>Embryophyta</taxon>
        <taxon>Tracheophyta</taxon>
        <taxon>Spermatophyta</taxon>
        <taxon>Magnoliopsida</taxon>
        <taxon>eudicotyledons</taxon>
        <taxon>Gunneridae</taxon>
        <taxon>Pentapetalae</taxon>
        <taxon>asterids</taxon>
        <taxon>campanulids</taxon>
        <taxon>Escalloniales</taxon>
        <taxon>Escalloniaceae</taxon>
        <taxon>Escallonia</taxon>
    </lineage>
</organism>
<keyword evidence="5 6" id="KW-0472">Membrane</keyword>
<dbReference type="Proteomes" id="UP001188597">
    <property type="component" value="Unassembled WGS sequence"/>
</dbReference>
<evidence type="ECO:0000313" key="9">
    <source>
        <dbReference type="Proteomes" id="UP001188597"/>
    </source>
</evidence>
<evidence type="ECO:0000256" key="2">
    <source>
        <dbReference type="ARBA" id="ARBA00007635"/>
    </source>
</evidence>
<sequence length="410" mass="44063">MASPEPINGGAGAGGGGGGIEGGRAVELVASTADPLSISEDQITPLLAPSEKPKINIFSASYHRRKPNRVQVARLPETETSAVLQFILWAWSGSRYSGLLCMTLSSFVYCIMEVLSDIFSVQSIALLEIAFIRCTIILILSFIWLRRSGQPVFGPPNVRNILLSRALLGFFSLLSFIFCIQRLPLSQALILSFTTPIMASIAARIIWHEKLRIAEIGGLACSFFGILFIFRPMRTTQGGLAKAGEAGDLYVHGIHHTYAVLIGLVSSIAGGLSYCLIRAGAKASDQPVVTIFSFAMLATPAAAICTFSLQDFVLPGLNSFLLMVVLGVLAFFAEVFLARGLQLEKTSKVTNILYLEAALSQIWGMASSRVVPSFGRLVGCTLILVSACCTMYIGPEKEIEPDMLSPSGLD</sequence>
<evidence type="ECO:0000259" key="7">
    <source>
        <dbReference type="Pfam" id="PF00892"/>
    </source>
</evidence>
<name>A0AA89AYC8_9ASTE</name>
<evidence type="ECO:0000256" key="1">
    <source>
        <dbReference type="ARBA" id="ARBA00004141"/>
    </source>
</evidence>
<dbReference type="EMBL" id="JAVXUP010000744">
    <property type="protein sequence ID" value="KAK3021749.1"/>
    <property type="molecule type" value="Genomic_DNA"/>
</dbReference>
<feature type="transmembrane region" description="Helical" evidence="6">
    <location>
        <begin position="166"/>
        <end position="183"/>
    </location>
</feature>
<keyword evidence="3 6" id="KW-0812">Transmembrane</keyword>
<dbReference type="PANTHER" id="PTHR22911">
    <property type="entry name" value="ACYL-MALONYL CONDENSING ENZYME-RELATED"/>
    <property type="match status" value="1"/>
</dbReference>
<dbReference type="PANTHER" id="PTHR22911:SF6">
    <property type="entry name" value="SOLUTE CARRIER FAMILY 35 MEMBER G1"/>
    <property type="match status" value="1"/>
</dbReference>
<feature type="transmembrane region" description="Helical" evidence="6">
    <location>
        <begin position="121"/>
        <end position="145"/>
    </location>
</feature>
<protein>
    <recommendedName>
        <fullName evidence="7">EamA domain-containing protein</fullName>
    </recommendedName>
</protein>
<evidence type="ECO:0000256" key="6">
    <source>
        <dbReference type="SAM" id="Phobius"/>
    </source>
</evidence>
<feature type="domain" description="EamA" evidence="7">
    <location>
        <begin position="97"/>
        <end position="230"/>
    </location>
</feature>
<proteinExistence type="inferred from homology"/>
<keyword evidence="4 6" id="KW-1133">Transmembrane helix</keyword>
<feature type="transmembrane region" description="Helical" evidence="6">
    <location>
        <begin position="213"/>
        <end position="230"/>
    </location>
</feature>
<dbReference type="GO" id="GO:0016020">
    <property type="term" value="C:membrane"/>
    <property type="evidence" value="ECO:0007669"/>
    <property type="project" value="UniProtKB-SubCell"/>
</dbReference>
<keyword evidence="9" id="KW-1185">Reference proteome</keyword>
<feature type="transmembrane region" description="Helical" evidence="6">
    <location>
        <begin position="189"/>
        <end position="206"/>
    </location>
</feature>
<dbReference type="SUPFAM" id="SSF103481">
    <property type="entry name" value="Multidrug resistance efflux transporter EmrE"/>
    <property type="match status" value="1"/>
</dbReference>
<evidence type="ECO:0000256" key="4">
    <source>
        <dbReference type="ARBA" id="ARBA00022989"/>
    </source>
</evidence>
<dbReference type="AlphaFoldDB" id="A0AA89AYC8"/>
<evidence type="ECO:0000313" key="8">
    <source>
        <dbReference type="EMBL" id="KAK3021749.1"/>
    </source>
</evidence>
<dbReference type="InterPro" id="IPR037185">
    <property type="entry name" value="EmrE-like"/>
</dbReference>
<reference evidence="8" key="1">
    <citation type="submission" date="2022-12" db="EMBL/GenBank/DDBJ databases">
        <title>Draft genome assemblies for two species of Escallonia (Escalloniales).</title>
        <authorList>
            <person name="Chanderbali A."/>
            <person name="Dervinis C."/>
            <person name="Anghel I."/>
            <person name="Soltis D."/>
            <person name="Soltis P."/>
            <person name="Zapata F."/>
        </authorList>
    </citation>
    <scope>NUCLEOTIDE SEQUENCE</scope>
    <source>
        <strain evidence="8">UCBG64.0493</strain>
        <tissue evidence="8">Leaf</tissue>
    </source>
</reference>
<accession>A0AA89AYC8</accession>
<comment type="caution">
    <text evidence="8">The sequence shown here is derived from an EMBL/GenBank/DDBJ whole genome shotgun (WGS) entry which is preliminary data.</text>
</comment>
<feature type="transmembrane region" description="Helical" evidence="6">
    <location>
        <begin position="374"/>
        <end position="394"/>
    </location>
</feature>
<feature type="transmembrane region" description="Helical" evidence="6">
    <location>
        <begin position="258"/>
        <end position="277"/>
    </location>
</feature>
<dbReference type="Pfam" id="PF00892">
    <property type="entry name" value="EamA"/>
    <property type="match status" value="1"/>
</dbReference>
<dbReference type="InterPro" id="IPR000620">
    <property type="entry name" value="EamA_dom"/>
</dbReference>
<comment type="similarity">
    <text evidence="2">Belongs to the drug/metabolite transporter (DMT) superfamily. Plant drug/metabolite exporter (P-DME) (TC 2.A.7.4) family.</text>
</comment>
<gene>
    <name evidence="8" type="ORF">RJ639_045692</name>
</gene>